<evidence type="ECO:0000313" key="2">
    <source>
        <dbReference type="Proteomes" id="UP001151760"/>
    </source>
</evidence>
<dbReference type="Proteomes" id="UP001151760">
    <property type="component" value="Unassembled WGS sequence"/>
</dbReference>
<keyword evidence="2" id="KW-1185">Reference proteome</keyword>
<proteinExistence type="predicted"/>
<reference evidence="1" key="1">
    <citation type="journal article" date="2022" name="Int. J. Mol. Sci.">
        <title>Draft Genome of Tanacetum Coccineum: Genomic Comparison of Closely Related Tanacetum-Family Plants.</title>
        <authorList>
            <person name="Yamashiro T."/>
            <person name="Shiraishi A."/>
            <person name="Nakayama K."/>
            <person name="Satake H."/>
        </authorList>
    </citation>
    <scope>NUCLEOTIDE SEQUENCE</scope>
</reference>
<protein>
    <submittedName>
        <fullName evidence="1">Uncharacterized protein</fullName>
    </submittedName>
</protein>
<dbReference type="EMBL" id="BQNB010020212">
    <property type="protein sequence ID" value="GJT93548.1"/>
    <property type="molecule type" value="Genomic_DNA"/>
</dbReference>
<organism evidence="1 2">
    <name type="scientific">Tanacetum coccineum</name>
    <dbReference type="NCBI Taxonomy" id="301880"/>
    <lineage>
        <taxon>Eukaryota</taxon>
        <taxon>Viridiplantae</taxon>
        <taxon>Streptophyta</taxon>
        <taxon>Embryophyta</taxon>
        <taxon>Tracheophyta</taxon>
        <taxon>Spermatophyta</taxon>
        <taxon>Magnoliopsida</taxon>
        <taxon>eudicotyledons</taxon>
        <taxon>Gunneridae</taxon>
        <taxon>Pentapetalae</taxon>
        <taxon>asterids</taxon>
        <taxon>campanulids</taxon>
        <taxon>Asterales</taxon>
        <taxon>Asteraceae</taxon>
        <taxon>Asteroideae</taxon>
        <taxon>Anthemideae</taxon>
        <taxon>Anthemidinae</taxon>
        <taxon>Tanacetum</taxon>
    </lineage>
</organism>
<reference evidence="1" key="2">
    <citation type="submission" date="2022-01" db="EMBL/GenBank/DDBJ databases">
        <authorList>
            <person name="Yamashiro T."/>
            <person name="Shiraishi A."/>
            <person name="Satake H."/>
            <person name="Nakayama K."/>
        </authorList>
    </citation>
    <scope>NUCLEOTIDE SEQUENCE</scope>
</reference>
<gene>
    <name evidence="1" type="ORF">Tco_1082393</name>
</gene>
<comment type="caution">
    <text evidence="1">The sequence shown here is derived from an EMBL/GenBank/DDBJ whole genome shotgun (WGS) entry which is preliminary data.</text>
</comment>
<evidence type="ECO:0000313" key="1">
    <source>
        <dbReference type="EMBL" id="GJT93548.1"/>
    </source>
</evidence>
<accession>A0ABQ5I2E2</accession>
<sequence>IPPNTYEKEGRREDSFPYGRGSLLLHEDAFRSQECRGDISEAGRLCLQGADKGKPRSVCG</sequence>
<name>A0ABQ5I2E2_9ASTR</name>
<feature type="non-terminal residue" evidence="1">
    <location>
        <position position="1"/>
    </location>
</feature>